<gene>
    <name evidence="1" type="ORF">S03H2_72663</name>
</gene>
<dbReference type="InterPro" id="IPR009010">
    <property type="entry name" value="Asp_de-COase-like_dom_sf"/>
</dbReference>
<protein>
    <submittedName>
        <fullName evidence="1">Uncharacterized protein</fullName>
    </submittedName>
</protein>
<dbReference type="Gene3D" id="2.40.40.20">
    <property type="match status" value="1"/>
</dbReference>
<proteinExistence type="predicted"/>
<dbReference type="AlphaFoldDB" id="X1LCP1"/>
<comment type="caution">
    <text evidence="1">The sequence shown here is derived from an EMBL/GenBank/DDBJ whole genome shotgun (WGS) entry which is preliminary data.</text>
</comment>
<sequence>FLHKDKFSRGLGKFHSTPYREPIELPDEEYPFILSTGRVLFHWHTGTMTR</sequence>
<dbReference type="EMBL" id="BARU01049276">
    <property type="protein sequence ID" value="GAH91913.1"/>
    <property type="molecule type" value="Genomic_DNA"/>
</dbReference>
<accession>X1LCP1</accession>
<feature type="non-terminal residue" evidence="1">
    <location>
        <position position="50"/>
    </location>
</feature>
<organism evidence="1">
    <name type="scientific">marine sediment metagenome</name>
    <dbReference type="NCBI Taxonomy" id="412755"/>
    <lineage>
        <taxon>unclassified sequences</taxon>
        <taxon>metagenomes</taxon>
        <taxon>ecological metagenomes</taxon>
    </lineage>
</organism>
<feature type="non-terminal residue" evidence="1">
    <location>
        <position position="1"/>
    </location>
</feature>
<dbReference type="SUPFAM" id="SSF50692">
    <property type="entry name" value="ADC-like"/>
    <property type="match status" value="1"/>
</dbReference>
<evidence type="ECO:0000313" key="1">
    <source>
        <dbReference type="EMBL" id="GAH91913.1"/>
    </source>
</evidence>
<name>X1LCP1_9ZZZZ</name>
<reference evidence="1" key="1">
    <citation type="journal article" date="2014" name="Front. Microbiol.">
        <title>High frequency of phylogenetically diverse reductive dehalogenase-homologous genes in deep subseafloor sedimentary metagenomes.</title>
        <authorList>
            <person name="Kawai M."/>
            <person name="Futagami T."/>
            <person name="Toyoda A."/>
            <person name="Takaki Y."/>
            <person name="Nishi S."/>
            <person name="Hori S."/>
            <person name="Arai W."/>
            <person name="Tsubouchi T."/>
            <person name="Morono Y."/>
            <person name="Uchiyama I."/>
            <person name="Ito T."/>
            <person name="Fujiyama A."/>
            <person name="Inagaki F."/>
            <person name="Takami H."/>
        </authorList>
    </citation>
    <scope>NUCLEOTIDE SEQUENCE</scope>
    <source>
        <strain evidence="1">Expedition CK06-06</strain>
    </source>
</reference>